<comment type="caution">
    <text evidence="2">The sequence shown here is derived from an EMBL/GenBank/DDBJ whole genome shotgun (WGS) entry which is preliminary data.</text>
</comment>
<dbReference type="Gene3D" id="3.40.50.1010">
    <property type="entry name" value="5'-nuclease"/>
    <property type="match status" value="1"/>
</dbReference>
<evidence type="ECO:0000313" key="2">
    <source>
        <dbReference type="EMBL" id="ERK04294.1"/>
    </source>
</evidence>
<name>U2MYK7_9BACT</name>
<protein>
    <submittedName>
        <fullName evidence="2">Toxin-antitoxin system, toxin component, PIN family</fullName>
    </submittedName>
</protein>
<dbReference type="Pfam" id="PF01850">
    <property type="entry name" value="PIN"/>
    <property type="match status" value="1"/>
</dbReference>
<dbReference type="SUPFAM" id="SSF88723">
    <property type="entry name" value="PIN domain-like"/>
    <property type="match status" value="1"/>
</dbReference>
<gene>
    <name evidence="2" type="ORF">HMPREF1218_1091</name>
</gene>
<dbReference type="InterPro" id="IPR002716">
    <property type="entry name" value="PIN_dom"/>
</dbReference>
<evidence type="ECO:0000313" key="3">
    <source>
        <dbReference type="Proteomes" id="UP000016600"/>
    </source>
</evidence>
<reference evidence="2 3" key="1">
    <citation type="submission" date="2013-08" db="EMBL/GenBank/DDBJ databases">
        <authorList>
            <person name="Durkin A.S."/>
            <person name="Haft D.R."/>
            <person name="McCorrison J."/>
            <person name="Torralba M."/>
            <person name="Gillis M."/>
            <person name="Haft D.H."/>
            <person name="Methe B."/>
            <person name="Sutton G."/>
            <person name="Nelson K.E."/>
        </authorList>
    </citation>
    <scope>NUCLEOTIDE SEQUENCE [LARGE SCALE GENOMIC DNA]</scope>
    <source>
        <strain evidence="2 3">F0068</strain>
    </source>
</reference>
<dbReference type="PATRIC" id="fig|1081904.3.peg.119"/>
<proteinExistence type="predicted"/>
<accession>U2MYK7</accession>
<keyword evidence="3" id="KW-1185">Reference proteome</keyword>
<feature type="domain" description="PIN" evidence="1">
    <location>
        <begin position="12"/>
        <end position="79"/>
    </location>
</feature>
<evidence type="ECO:0000259" key="1">
    <source>
        <dbReference type="Pfam" id="PF01850"/>
    </source>
</evidence>
<dbReference type="Proteomes" id="UP000016600">
    <property type="component" value="Unassembled WGS sequence"/>
</dbReference>
<organism evidence="2 3">
    <name type="scientific">Hoylesella pleuritidis F0068</name>
    <dbReference type="NCBI Taxonomy" id="1081904"/>
    <lineage>
        <taxon>Bacteria</taxon>
        <taxon>Pseudomonadati</taxon>
        <taxon>Bacteroidota</taxon>
        <taxon>Bacteroidia</taxon>
        <taxon>Bacteroidales</taxon>
        <taxon>Prevotellaceae</taxon>
        <taxon>Hoylesella</taxon>
    </lineage>
</organism>
<sequence length="94" mass="10862">MGFNNKGLFSKRWKTAEEIVNAIENEYYITILPVRKEHIMTYARMTLNDAQGHKDPSDHVIIAHAITEGLPLISSDTRFPFYRSQGLELIVNER</sequence>
<dbReference type="InterPro" id="IPR029060">
    <property type="entry name" value="PIN-like_dom_sf"/>
</dbReference>
<dbReference type="EMBL" id="AWET01000004">
    <property type="protein sequence ID" value="ERK04294.1"/>
    <property type="molecule type" value="Genomic_DNA"/>
</dbReference>
<dbReference type="AlphaFoldDB" id="U2MYK7"/>